<evidence type="ECO:0000313" key="2">
    <source>
        <dbReference type="Proteomes" id="UP000268891"/>
    </source>
</evidence>
<keyword evidence="2" id="KW-1185">Reference proteome</keyword>
<organism evidence="1 2">
    <name type="scientific">Mycolicibacter terrae</name>
    <dbReference type="NCBI Taxonomy" id="1788"/>
    <lineage>
        <taxon>Bacteria</taxon>
        <taxon>Bacillati</taxon>
        <taxon>Actinomycetota</taxon>
        <taxon>Actinomycetes</taxon>
        <taxon>Mycobacteriales</taxon>
        <taxon>Mycobacteriaceae</taxon>
        <taxon>Mycolicibacter</taxon>
    </lineage>
</organism>
<evidence type="ECO:0000313" key="1">
    <source>
        <dbReference type="EMBL" id="RRR43648.1"/>
    </source>
</evidence>
<dbReference type="EMBL" id="RRZR01000029">
    <property type="protein sequence ID" value="RRR43648.1"/>
    <property type="molecule type" value="Genomic_DNA"/>
</dbReference>
<reference evidence="1" key="1">
    <citation type="submission" date="2018-11" db="EMBL/GenBank/DDBJ databases">
        <authorList>
            <person name="Sattar A."/>
            <person name="Zunita Z."/>
            <person name="Jalila A."/>
            <person name="Saleha A.A."/>
        </authorList>
    </citation>
    <scope>NUCLEOTIDE SEQUENCE</scope>
    <source>
        <strain evidence="1">F12-74</strain>
    </source>
</reference>
<protein>
    <submittedName>
        <fullName evidence="1">Uncharacterized protein</fullName>
    </submittedName>
</protein>
<name>A0ACD2ELK9_9MYCO</name>
<sequence length="168" mass="18777">MGGAEELRAVRTGRTPPRCQAAAELPGSDGRRSGPRRCQYQYSGVVTVADTYATADDVRVRLGKSLDPEEVTLVEIRLADVERMIRRRIPDLDDKVQEEDIDLADVVQVEADAVLRLVRNPDGLVSETDGNYSYMLRQDLVSGRLEILPEEWATLGVRRRMVQLVPSV</sequence>
<accession>A0ACD2ELK9</accession>
<dbReference type="Proteomes" id="UP000268891">
    <property type="component" value="Unassembled WGS sequence"/>
</dbReference>
<gene>
    <name evidence="1" type="ORF">EHH44_13770</name>
</gene>
<comment type="caution">
    <text evidence="1">The sequence shown here is derived from an EMBL/GenBank/DDBJ whole genome shotgun (WGS) entry which is preliminary data.</text>
</comment>
<proteinExistence type="predicted"/>